<dbReference type="GO" id="GO:0005730">
    <property type="term" value="C:nucleolus"/>
    <property type="evidence" value="ECO:0007669"/>
    <property type="project" value="TreeGrafter"/>
</dbReference>
<feature type="compositionally biased region" description="Low complexity" evidence="8">
    <location>
        <begin position="342"/>
        <end position="354"/>
    </location>
</feature>
<dbReference type="Proteomes" id="UP000683360">
    <property type="component" value="Unassembled WGS sequence"/>
</dbReference>
<dbReference type="GO" id="GO:0007219">
    <property type="term" value="P:Notch signaling pathway"/>
    <property type="evidence" value="ECO:0007669"/>
    <property type="project" value="TreeGrafter"/>
</dbReference>
<dbReference type="GO" id="GO:0008270">
    <property type="term" value="F:zinc ion binding"/>
    <property type="evidence" value="ECO:0007669"/>
    <property type="project" value="UniProtKB-KW"/>
</dbReference>
<organism evidence="11 12">
    <name type="scientific">Mytilus edulis</name>
    <name type="common">Blue mussel</name>
    <dbReference type="NCBI Taxonomy" id="6550"/>
    <lineage>
        <taxon>Eukaryota</taxon>
        <taxon>Metazoa</taxon>
        <taxon>Spiralia</taxon>
        <taxon>Lophotrochozoa</taxon>
        <taxon>Mollusca</taxon>
        <taxon>Bivalvia</taxon>
        <taxon>Autobranchia</taxon>
        <taxon>Pteriomorphia</taxon>
        <taxon>Mytilida</taxon>
        <taxon>Mytiloidea</taxon>
        <taxon>Mytilidae</taxon>
        <taxon>Mytilinae</taxon>
        <taxon>Mytilus</taxon>
    </lineage>
</organism>
<feature type="region of interest" description="Disordered" evidence="8">
    <location>
        <begin position="241"/>
        <end position="262"/>
    </location>
</feature>
<dbReference type="Gene3D" id="3.30.40.10">
    <property type="entry name" value="Zinc/RING finger domain, C3HC4 (zinc finger)"/>
    <property type="match status" value="2"/>
</dbReference>
<dbReference type="GO" id="GO:0016567">
    <property type="term" value="P:protein ubiquitination"/>
    <property type="evidence" value="ECO:0007669"/>
    <property type="project" value="InterPro"/>
</dbReference>
<name>A0A8S3QHN7_MYTED</name>
<dbReference type="GO" id="GO:0061630">
    <property type="term" value="F:ubiquitin protein ligase activity"/>
    <property type="evidence" value="ECO:0007669"/>
    <property type="project" value="UniProtKB-EC"/>
</dbReference>
<dbReference type="PROSITE" id="PS00678">
    <property type="entry name" value="WD_REPEATS_1"/>
    <property type="match status" value="1"/>
</dbReference>
<keyword evidence="11" id="KW-0808">Transferase</keyword>
<dbReference type="GO" id="GO:0000027">
    <property type="term" value="P:ribosomal large subunit assembly"/>
    <property type="evidence" value="ECO:0007669"/>
    <property type="project" value="TreeGrafter"/>
</dbReference>
<dbReference type="InterPro" id="IPR001293">
    <property type="entry name" value="Znf_TRAF"/>
</dbReference>
<gene>
    <name evidence="11" type="ORF">MEDL_8317</name>
</gene>
<keyword evidence="12" id="KW-1185">Reference proteome</keyword>
<evidence type="ECO:0000256" key="7">
    <source>
        <dbReference type="PROSITE-ProRule" id="PRU00221"/>
    </source>
</evidence>
<dbReference type="InterPro" id="IPR027370">
    <property type="entry name" value="Znf-RING_euk"/>
</dbReference>
<keyword evidence="5 6" id="KW-0862">Zinc</keyword>
<dbReference type="InterPro" id="IPR001841">
    <property type="entry name" value="Znf_RING"/>
</dbReference>
<dbReference type="InterPro" id="IPR013083">
    <property type="entry name" value="Znf_RING/FYVE/PHD"/>
</dbReference>
<dbReference type="PANTHER" id="PTHR19848">
    <property type="entry name" value="WD40 REPEAT PROTEIN"/>
    <property type="match status" value="1"/>
</dbReference>
<protein>
    <submittedName>
        <fullName evidence="11">TRAF7</fullName>
        <ecNumber evidence="11">2.3.2.27</ecNumber>
    </submittedName>
</protein>
<dbReference type="PROSITE" id="PS00518">
    <property type="entry name" value="ZF_RING_1"/>
    <property type="match status" value="1"/>
</dbReference>
<dbReference type="InterPro" id="IPR036322">
    <property type="entry name" value="WD40_repeat_dom_sf"/>
</dbReference>
<dbReference type="InterPro" id="IPR017907">
    <property type="entry name" value="Znf_RING_CS"/>
</dbReference>
<keyword evidence="11" id="KW-0012">Acyltransferase</keyword>
<dbReference type="InterPro" id="IPR001680">
    <property type="entry name" value="WD40_rpt"/>
</dbReference>
<dbReference type="InterPro" id="IPR019775">
    <property type="entry name" value="WD40_repeat_CS"/>
</dbReference>
<feature type="region of interest" description="Disordered" evidence="8">
    <location>
        <begin position="342"/>
        <end position="367"/>
    </location>
</feature>
<evidence type="ECO:0000256" key="6">
    <source>
        <dbReference type="PROSITE-ProRule" id="PRU00207"/>
    </source>
</evidence>
<dbReference type="Pfam" id="PF00400">
    <property type="entry name" value="WD40"/>
    <property type="match status" value="3"/>
</dbReference>
<dbReference type="SUPFAM" id="SSF50978">
    <property type="entry name" value="WD40 repeat-like"/>
    <property type="match status" value="1"/>
</dbReference>
<comment type="caution">
    <text evidence="11">The sequence shown here is derived from an EMBL/GenBank/DDBJ whole genome shotgun (WGS) entry which is preliminary data.</text>
</comment>
<dbReference type="SMART" id="SM00320">
    <property type="entry name" value="WD40"/>
    <property type="match status" value="6"/>
</dbReference>
<accession>A0A8S3QHN7</accession>
<evidence type="ECO:0000256" key="2">
    <source>
        <dbReference type="ARBA" id="ARBA00022723"/>
    </source>
</evidence>
<feature type="zinc finger region" description="TRAF-type" evidence="6">
    <location>
        <begin position="490"/>
        <end position="553"/>
    </location>
</feature>
<dbReference type="PROSITE" id="PS50089">
    <property type="entry name" value="ZF_RING_2"/>
    <property type="match status" value="1"/>
</dbReference>
<dbReference type="PROSITE" id="PS50145">
    <property type="entry name" value="ZF_TRAF"/>
    <property type="match status" value="1"/>
</dbReference>
<evidence type="ECO:0000313" key="11">
    <source>
        <dbReference type="EMBL" id="CAG2193287.1"/>
    </source>
</evidence>
<feature type="compositionally biased region" description="Polar residues" evidence="8">
    <location>
        <begin position="355"/>
        <end position="367"/>
    </location>
</feature>
<dbReference type="OrthoDB" id="674604at2759"/>
<dbReference type="PROSITE" id="PS50294">
    <property type="entry name" value="WD_REPEATS_REGION"/>
    <property type="match status" value="1"/>
</dbReference>
<evidence type="ECO:0000313" key="12">
    <source>
        <dbReference type="Proteomes" id="UP000683360"/>
    </source>
</evidence>
<dbReference type="CDD" id="cd00200">
    <property type="entry name" value="WD40"/>
    <property type="match status" value="1"/>
</dbReference>
<dbReference type="AlphaFoldDB" id="A0A8S3QHN7"/>
<feature type="repeat" description="WD" evidence="7">
    <location>
        <begin position="703"/>
        <end position="742"/>
    </location>
</feature>
<dbReference type="SUPFAM" id="SSF49599">
    <property type="entry name" value="TRAF domain-like"/>
    <property type="match status" value="2"/>
</dbReference>
<sequence>MDLMFTSHPGHLERCKTLPPIGNSDHDIVLLDLAAKVTRPKPTSRTINLWKSKRESAVKAVNYRNRKQRAYTKSKRSQNTQDWNKFLKAKLQKESRIAHGKYMEDIISTEHKEQPKRIWSYIKSRKQESTGIVTLKDKAGLLHSDTQTKASILNHQFQSVYTKEDIHNMPHMGPSPFPTTDSIRVSQARIHNRLVDIDPSNYYKPGDSRTRGGHRIHQQRTLKDQFRYSFFPRSTGEWNTLDTGKSHKSSYTRRVQGQPYHPARGLDRSFSYLELFRSQIFDFHAVPEVKDNVFVETTFGANKPVTTVKVVEPGTREVQIPSQVNSLTLSSLNSLEIKAPSTSTTSSLSVPTNSASHPPSHTRSLSNDSSEFTAWKFMSAEDKEDICVFVDEPNKKLFCKLCNQVFRDPVIVSCGHTYCRQCVASHDDGVCPVDNSNMQVVVANIAVSEQIGEMFIHCKYGCQLADDGQSYVVDTATCPVTLKISHRKEHEDMCDFMKVKCPNGAGCAPVLRKDVEDHLRSCNNVRCPHHKHSCEFVGTSDELEDHLRSCRFEGMKEFLVRMDEKMTDMQFSLNQKDQEIQFLRSMLGKLAERLEALEKSSDMKIDLLEHNQNKIMTTIMDCQRDYAVIHDDLAHLNSIVNGRNVTIGTYDPQQVFRCRGTFVGHQGPVWCLCMSGDLLFSGSSDKTVKVWDTGNNYKCLKTLEAHTGIVLALCTYGNKLFSGSQDCKIIIWNIDTLEKVAEIEAHENPVCTLTAAKNMIFSGSLKVIKIWDVHTLKLKCELTGLNHWVRALVATQNHLYSGSYQTVKIWDLEKLECVDILETSGGSVYSIAITPHHILCGTYENVIHVWEIDSKENAKTLKGHSGTVYALATLQSPTGIKVFSASYDRSLRVGNSVVNVFLCFTWNRIPVTGYQL</sequence>
<evidence type="ECO:0000256" key="5">
    <source>
        <dbReference type="ARBA" id="ARBA00022833"/>
    </source>
</evidence>
<feature type="repeat" description="WD" evidence="7">
    <location>
        <begin position="662"/>
        <end position="692"/>
    </location>
</feature>
<dbReference type="SMART" id="SM00504">
    <property type="entry name" value="Ubox"/>
    <property type="match status" value="1"/>
</dbReference>
<dbReference type="Pfam" id="PF13445">
    <property type="entry name" value="zf-RING_UBOX"/>
    <property type="match status" value="1"/>
</dbReference>
<keyword evidence="4 6" id="KW-0863">Zinc-finger</keyword>
<keyword evidence="1 7" id="KW-0853">WD repeat</keyword>
<evidence type="ECO:0000259" key="10">
    <source>
        <dbReference type="PROSITE" id="PS50145"/>
    </source>
</evidence>
<dbReference type="SUPFAM" id="SSF57850">
    <property type="entry name" value="RING/U-box"/>
    <property type="match status" value="1"/>
</dbReference>
<dbReference type="EC" id="2.3.2.27" evidence="11"/>
<dbReference type="InterPro" id="IPR003613">
    <property type="entry name" value="Ubox_domain"/>
</dbReference>
<dbReference type="SMART" id="SM00184">
    <property type="entry name" value="RING"/>
    <property type="match status" value="1"/>
</dbReference>
<keyword evidence="2 6" id="KW-0479">Metal-binding</keyword>
<keyword evidence="3" id="KW-0677">Repeat</keyword>
<evidence type="ECO:0000256" key="4">
    <source>
        <dbReference type="ARBA" id="ARBA00022771"/>
    </source>
</evidence>
<reference evidence="11" key="1">
    <citation type="submission" date="2021-03" db="EMBL/GenBank/DDBJ databases">
        <authorList>
            <person name="Bekaert M."/>
        </authorList>
    </citation>
    <scope>NUCLEOTIDE SEQUENCE</scope>
</reference>
<dbReference type="Pfam" id="PF02176">
    <property type="entry name" value="zf-TRAF"/>
    <property type="match status" value="1"/>
</dbReference>
<evidence type="ECO:0000256" key="8">
    <source>
        <dbReference type="SAM" id="MobiDB-lite"/>
    </source>
</evidence>
<dbReference type="EMBL" id="CAJPWZ010000459">
    <property type="protein sequence ID" value="CAG2193287.1"/>
    <property type="molecule type" value="Genomic_DNA"/>
</dbReference>
<evidence type="ECO:0000256" key="1">
    <source>
        <dbReference type="ARBA" id="ARBA00022574"/>
    </source>
</evidence>
<dbReference type="PROSITE" id="PS50082">
    <property type="entry name" value="WD_REPEATS_2"/>
    <property type="match status" value="2"/>
</dbReference>
<dbReference type="Gene3D" id="2.130.10.10">
    <property type="entry name" value="YVTN repeat-like/Quinoprotein amine dehydrogenase"/>
    <property type="match status" value="2"/>
</dbReference>
<dbReference type="PANTHER" id="PTHR19848:SF6">
    <property type="entry name" value="E3 UBIQUITIN-PROTEIN LIGASE TRAF7"/>
    <property type="match status" value="1"/>
</dbReference>
<evidence type="ECO:0000259" key="9">
    <source>
        <dbReference type="PROSITE" id="PS50089"/>
    </source>
</evidence>
<evidence type="ECO:0000256" key="3">
    <source>
        <dbReference type="ARBA" id="ARBA00022737"/>
    </source>
</evidence>
<feature type="domain" description="RING-type" evidence="9">
    <location>
        <begin position="399"/>
        <end position="435"/>
    </location>
</feature>
<feature type="domain" description="TRAF-type" evidence="10">
    <location>
        <begin position="490"/>
        <end position="553"/>
    </location>
</feature>
<proteinExistence type="predicted"/>
<dbReference type="InterPro" id="IPR015943">
    <property type="entry name" value="WD40/YVTN_repeat-like_dom_sf"/>
</dbReference>